<proteinExistence type="predicted"/>
<dbReference type="AlphaFoldDB" id="A0A1I6Y278"/>
<dbReference type="Proteomes" id="UP000199546">
    <property type="component" value="Unassembled WGS sequence"/>
</dbReference>
<evidence type="ECO:0000256" key="1">
    <source>
        <dbReference type="SAM" id="MobiDB-lite"/>
    </source>
</evidence>
<feature type="transmembrane region" description="Helical" evidence="2">
    <location>
        <begin position="339"/>
        <end position="361"/>
    </location>
</feature>
<accession>A0A1I6Y278</accession>
<feature type="transmembrane region" description="Helical" evidence="2">
    <location>
        <begin position="190"/>
        <end position="209"/>
    </location>
</feature>
<evidence type="ECO:0000313" key="3">
    <source>
        <dbReference type="EMBL" id="SFT44331.1"/>
    </source>
</evidence>
<reference evidence="4" key="1">
    <citation type="submission" date="2016-10" db="EMBL/GenBank/DDBJ databases">
        <authorList>
            <person name="Varghese N."/>
            <person name="Submissions S."/>
        </authorList>
    </citation>
    <scope>NUCLEOTIDE SEQUENCE [LARGE SCALE GENOMIC DNA]</scope>
    <source>
        <strain evidence="4">DSM 46136</strain>
    </source>
</reference>
<keyword evidence="2" id="KW-0472">Membrane</keyword>
<feature type="transmembrane region" description="Helical" evidence="2">
    <location>
        <begin position="307"/>
        <end position="327"/>
    </location>
</feature>
<keyword evidence="2" id="KW-0812">Transmembrane</keyword>
<feature type="compositionally biased region" description="Low complexity" evidence="1">
    <location>
        <begin position="15"/>
        <end position="34"/>
    </location>
</feature>
<feature type="transmembrane region" description="Helical" evidence="2">
    <location>
        <begin position="140"/>
        <end position="160"/>
    </location>
</feature>
<feature type="compositionally biased region" description="Basic and acidic residues" evidence="1">
    <location>
        <begin position="35"/>
        <end position="50"/>
    </location>
</feature>
<evidence type="ECO:0000256" key="2">
    <source>
        <dbReference type="SAM" id="Phobius"/>
    </source>
</evidence>
<organism evidence="3 4">
    <name type="scientific">Geodermatophilus amargosae</name>
    <dbReference type="NCBI Taxonomy" id="1296565"/>
    <lineage>
        <taxon>Bacteria</taxon>
        <taxon>Bacillati</taxon>
        <taxon>Actinomycetota</taxon>
        <taxon>Actinomycetes</taxon>
        <taxon>Geodermatophilales</taxon>
        <taxon>Geodermatophilaceae</taxon>
        <taxon>Geodermatophilus</taxon>
    </lineage>
</organism>
<protein>
    <submittedName>
        <fullName evidence="3">Uncharacterized protein</fullName>
    </submittedName>
</protein>
<evidence type="ECO:0000313" key="4">
    <source>
        <dbReference type="Proteomes" id="UP000199546"/>
    </source>
</evidence>
<feature type="transmembrane region" description="Helical" evidence="2">
    <location>
        <begin position="280"/>
        <end position="300"/>
    </location>
</feature>
<feature type="compositionally biased region" description="Low complexity" evidence="1">
    <location>
        <begin position="52"/>
        <end position="63"/>
    </location>
</feature>
<feature type="transmembrane region" description="Helical" evidence="2">
    <location>
        <begin position="106"/>
        <end position="133"/>
    </location>
</feature>
<dbReference type="RefSeq" id="WP_245784469.1">
    <property type="nucleotide sequence ID" value="NZ_FPBA01000002.1"/>
</dbReference>
<feature type="region of interest" description="Disordered" evidence="1">
    <location>
        <begin position="1"/>
        <end position="63"/>
    </location>
</feature>
<keyword evidence="4" id="KW-1185">Reference proteome</keyword>
<keyword evidence="2" id="KW-1133">Transmembrane helix</keyword>
<sequence length="368" mass="36110">MAGRESSARDDRPRGAAGARRTTTAGARRTGSPRAGDRRTGTGPAADRRPARPAAGAVAPAPGDGLVVGDPPGAARAVGVLLVLAGPAGVAALLPTYLVVGGRELALAGGLGGALAGLVVPLTAVAVGAGLAAGRVPRFGLAYAGVGGALALGAMLIEVYRGSTSTVRPGIEVLAGERVLTSSVQTGGGWWLQVAALALTVVAGVLAAASWNRTVMEDRGALDPARPGLAGAAVVLGVLTVLCLALPAADVPDRIVADPSTGLEVVVEQPGPQALLERPGLALLGGLLLAGAVLLGSVLAPSLRPRLAAVGGFLAVAVTVLAAGLGGLRDAVASDELDWTVPGAGLLAAGLAYVLLTVLAWRLRRTSS</sequence>
<feature type="compositionally biased region" description="Basic and acidic residues" evidence="1">
    <location>
        <begin position="1"/>
        <end position="14"/>
    </location>
</feature>
<feature type="transmembrane region" description="Helical" evidence="2">
    <location>
        <begin position="78"/>
        <end position="100"/>
    </location>
</feature>
<gene>
    <name evidence="3" type="ORF">SAMN05660657_00818</name>
</gene>
<dbReference type="EMBL" id="FPBA01000002">
    <property type="protein sequence ID" value="SFT44331.1"/>
    <property type="molecule type" value="Genomic_DNA"/>
</dbReference>
<name>A0A1I6Y278_9ACTN</name>
<feature type="transmembrane region" description="Helical" evidence="2">
    <location>
        <begin position="229"/>
        <end position="249"/>
    </location>
</feature>
<dbReference type="STRING" id="1296565.SAMN05660657_00818"/>